<evidence type="ECO:0000313" key="2">
    <source>
        <dbReference type="EMBL" id="MEV0969083.1"/>
    </source>
</evidence>
<protein>
    <recommendedName>
        <fullName evidence="4">SDR family NAD(P)-dependent oxidoreductase</fullName>
    </recommendedName>
</protein>
<feature type="compositionally biased region" description="Basic and acidic residues" evidence="1">
    <location>
        <begin position="102"/>
        <end position="115"/>
    </location>
</feature>
<dbReference type="Proteomes" id="UP001551675">
    <property type="component" value="Unassembled WGS sequence"/>
</dbReference>
<evidence type="ECO:0008006" key="4">
    <source>
        <dbReference type="Google" id="ProtNLM"/>
    </source>
</evidence>
<dbReference type="InterPro" id="IPR036291">
    <property type="entry name" value="NAD(P)-bd_dom_sf"/>
</dbReference>
<keyword evidence="3" id="KW-1185">Reference proteome</keyword>
<dbReference type="RefSeq" id="WP_358131942.1">
    <property type="nucleotide sequence ID" value="NZ_JBFALK010000004.1"/>
</dbReference>
<evidence type="ECO:0000256" key="1">
    <source>
        <dbReference type="SAM" id="MobiDB-lite"/>
    </source>
</evidence>
<proteinExistence type="predicted"/>
<accession>A0ABV3GBW0</accession>
<reference evidence="2 3" key="1">
    <citation type="submission" date="2024-06" db="EMBL/GenBank/DDBJ databases">
        <title>The Natural Products Discovery Center: Release of the First 8490 Sequenced Strains for Exploring Actinobacteria Biosynthetic Diversity.</title>
        <authorList>
            <person name="Kalkreuter E."/>
            <person name="Kautsar S.A."/>
            <person name="Yang D."/>
            <person name="Bader C.D."/>
            <person name="Teijaro C.N."/>
            <person name="Fluegel L."/>
            <person name="Davis C.M."/>
            <person name="Simpson J.R."/>
            <person name="Lauterbach L."/>
            <person name="Steele A.D."/>
            <person name="Gui C."/>
            <person name="Meng S."/>
            <person name="Li G."/>
            <person name="Viehrig K."/>
            <person name="Ye F."/>
            <person name="Su P."/>
            <person name="Kiefer A.F."/>
            <person name="Nichols A."/>
            <person name="Cepeda A.J."/>
            <person name="Yan W."/>
            <person name="Fan B."/>
            <person name="Jiang Y."/>
            <person name="Adhikari A."/>
            <person name="Zheng C.-J."/>
            <person name="Schuster L."/>
            <person name="Cowan T.M."/>
            <person name="Smanski M.J."/>
            <person name="Chevrette M.G."/>
            <person name="De Carvalho L.P.S."/>
            <person name="Shen B."/>
        </authorList>
    </citation>
    <scope>NUCLEOTIDE SEQUENCE [LARGE SCALE GENOMIC DNA]</scope>
    <source>
        <strain evidence="2 3">NPDC050100</strain>
    </source>
</reference>
<sequence>MAASSGRAPARGHAVRRGPAARTLSADVADVADERAVAALFDTAESTFGGIDVVVHTPGRNGGAYVNAAGRVSRTARSVAGQVLTLTKLQQSEDDGEVAAETDGRRGADRLRKAP</sequence>
<evidence type="ECO:0000313" key="3">
    <source>
        <dbReference type="Proteomes" id="UP001551675"/>
    </source>
</evidence>
<gene>
    <name evidence="2" type="ORF">AB0I59_10645</name>
</gene>
<feature type="region of interest" description="Disordered" evidence="1">
    <location>
        <begin position="1"/>
        <end position="25"/>
    </location>
</feature>
<organism evidence="2 3">
    <name type="scientific">Microtetraspora glauca</name>
    <dbReference type="NCBI Taxonomy" id="1996"/>
    <lineage>
        <taxon>Bacteria</taxon>
        <taxon>Bacillati</taxon>
        <taxon>Actinomycetota</taxon>
        <taxon>Actinomycetes</taxon>
        <taxon>Streptosporangiales</taxon>
        <taxon>Streptosporangiaceae</taxon>
        <taxon>Microtetraspora</taxon>
    </lineage>
</organism>
<dbReference type="SUPFAM" id="SSF51735">
    <property type="entry name" value="NAD(P)-binding Rossmann-fold domains"/>
    <property type="match status" value="1"/>
</dbReference>
<dbReference type="Gene3D" id="3.40.50.720">
    <property type="entry name" value="NAD(P)-binding Rossmann-like Domain"/>
    <property type="match status" value="1"/>
</dbReference>
<feature type="region of interest" description="Disordered" evidence="1">
    <location>
        <begin position="90"/>
        <end position="115"/>
    </location>
</feature>
<comment type="caution">
    <text evidence="2">The sequence shown here is derived from an EMBL/GenBank/DDBJ whole genome shotgun (WGS) entry which is preliminary data.</text>
</comment>
<name>A0ABV3GBW0_MICGL</name>
<dbReference type="EMBL" id="JBFALK010000004">
    <property type="protein sequence ID" value="MEV0969083.1"/>
    <property type="molecule type" value="Genomic_DNA"/>
</dbReference>